<sequence length="358" mass="39191">MCEMRGDGTEVSQGNPANDSRIVRAYLHMLLDGHSEDDSAELAAIAALNDGRSWQLQSAALNARLPYALKWKLWWWESLPLFQTNNAPTVDDLSCSLVRHPSLVPWFTDWIETVLHPGGDWLGVLFADQAAAQLGVDSIDHERRLAGKAARDEWHDEVPDYSVVLGGLSRERLVRPGTAAEVYDLALSLHSPLDLGVLCWGAAGGSVAATERLREKVDGLADSGTQGVAELVLGLADEVTGWHTLPATGTRRLALGRAQEFVDASIGGHVTYDEVQDAWTTSLLDVHDHRAVEIGSVIQASGPRLRAHLQHLSEADDTFNDWARARARQAMDTTDLPIAPVVLRDALERTLWDLNRNG</sequence>
<proteinExistence type="predicted"/>
<organism evidence="1 2">
    <name type="scientific">Microbacterium aoyamense</name>
    <dbReference type="NCBI Taxonomy" id="344166"/>
    <lineage>
        <taxon>Bacteria</taxon>
        <taxon>Bacillati</taxon>
        <taxon>Actinomycetota</taxon>
        <taxon>Actinomycetes</taxon>
        <taxon>Micrococcales</taxon>
        <taxon>Microbacteriaceae</taxon>
        <taxon>Microbacterium</taxon>
    </lineage>
</organism>
<dbReference type="EMBL" id="BAAAOF010000008">
    <property type="protein sequence ID" value="GAA1937559.1"/>
    <property type="molecule type" value="Genomic_DNA"/>
</dbReference>
<keyword evidence="2" id="KW-1185">Reference proteome</keyword>
<evidence type="ECO:0000313" key="2">
    <source>
        <dbReference type="Proteomes" id="UP001501343"/>
    </source>
</evidence>
<dbReference type="Proteomes" id="UP001501343">
    <property type="component" value="Unassembled WGS sequence"/>
</dbReference>
<gene>
    <name evidence="1" type="ORF">GCM10009775_31970</name>
</gene>
<name>A0ABN2PXC8_9MICO</name>
<evidence type="ECO:0000313" key="1">
    <source>
        <dbReference type="EMBL" id="GAA1937559.1"/>
    </source>
</evidence>
<accession>A0ABN2PXC8</accession>
<comment type="caution">
    <text evidence="1">The sequence shown here is derived from an EMBL/GenBank/DDBJ whole genome shotgun (WGS) entry which is preliminary data.</text>
</comment>
<protein>
    <submittedName>
        <fullName evidence="1">Uncharacterized protein</fullName>
    </submittedName>
</protein>
<reference evidence="1 2" key="1">
    <citation type="journal article" date="2019" name="Int. J. Syst. Evol. Microbiol.">
        <title>The Global Catalogue of Microorganisms (GCM) 10K type strain sequencing project: providing services to taxonomists for standard genome sequencing and annotation.</title>
        <authorList>
            <consortium name="The Broad Institute Genomics Platform"/>
            <consortium name="The Broad Institute Genome Sequencing Center for Infectious Disease"/>
            <person name="Wu L."/>
            <person name="Ma J."/>
        </authorList>
    </citation>
    <scope>NUCLEOTIDE SEQUENCE [LARGE SCALE GENOMIC DNA]</scope>
    <source>
        <strain evidence="1 2">JCM 14900</strain>
    </source>
</reference>